<keyword evidence="3 7" id="KW-0378">Hydrolase</keyword>
<dbReference type="GeneID" id="41323850"/>
<comment type="function">
    <text evidence="1">The natural substrate for this enzyme may be peptidyl-tRNAs which drop off the ribosome during protein synthesis.</text>
</comment>
<dbReference type="Gene3D" id="3.40.1490.10">
    <property type="entry name" value="Bit1"/>
    <property type="match status" value="1"/>
</dbReference>
<dbReference type="NCBIfam" id="NF003314">
    <property type="entry name" value="PRK04322.1"/>
    <property type="match status" value="1"/>
</dbReference>
<evidence type="ECO:0000256" key="3">
    <source>
        <dbReference type="ARBA" id="ARBA00022801"/>
    </source>
</evidence>
<evidence type="ECO:0000313" key="8">
    <source>
        <dbReference type="Proteomes" id="UP000752814"/>
    </source>
</evidence>
<evidence type="ECO:0000256" key="6">
    <source>
        <dbReference type="ARBA" id="ARBA00050038"/>
    </source>
</evidence>
<dbReference type="SUPFAM" id="SSF102462">
    <property type="entry name" value="Peptidyl-tRNA hydrolase II"/>
    <property type="match status" value="1"/>
</dbReference>
<dbReference type="InterPro" id="IPR002833">
    <property type="entry name" value="PTH2"/>
</dbReference>
<protein>
    <recommendedName>
        <fullName evidence="6">Peptidyl-tRNA hydrolase</fullName>
        <ecNumber evidence="2">3.1.1.29</ecNumber>
    </recommendedName>
</protein>
<dbReference type="PANTHER" id="PTHR12649:SF11">
    <property type="entry name" value="PEPTIDYL-TRNA HYDROLASE 2, MITOCHONDRIAL"/>
    <property type="match status" value="1"/>
</dbReference>
<dbReference type="EMBL" id="LVVT01000014">
    <property type="protein sequence ID" value="TQS82909.1"/>
    <property type="molecule type" value="Genomic_DNA"/>
</dbReference>
<comment type="catalytic activity">
    <reaction evidence="5">
        <text>an N-acyl-L-alpha-aminoacyl-tRNA + H2O = an N-acyl-L-amino acid + a tRNA + H(+)</text>
        <dbReference type="Rhea" id="RHEA:54448"/>
        <dbReference type="Rhea" id="RHEA-COMP:10123"/>
        <dbReference type="Rhea" id="RHEA-COMP:13883"/>
        <dbReference type="ChEBI" id="CHEBI:15377"/>
        <dbReference type="ChEBI" id="CHEBI:15378"/>
        <dbReference type="ChEBI" id="CHEBI:59874"/>
        <dbReference type="ChEBI" id="CHEBI:78442"/>
        <dbReference type="ChEBI" id="CHEBI:138191"/>
        <dbReference type="EC" id="3.1.1.29"/>
    </reaction>
</comment>
<evidence type="ECO:0000256" key="5">
    <source>
        <dbReference type="ARBA" id="ARBA00048707"/>
    </source>
</evidence>
<dbReference type="EC" id="3.1.1.29" evidence="2"/>
<dbReference type="PANTHER" id="PTHR12649">
    <property type="entry name" value="PEPTIDYL-TRNA HYDROLASE 2"/>
    <property type="match status" value="1"/>
</dbReference>
<name>A0A8J8PB70_9ARCH</name>
<evidence type="ECO:0000256" key="4">
    <source>
        <dbReference type="ARBA" id="ARBA00038050"/>
    </source>
</evidence>
<dbReference type="AlphaFoldDB" id="A0A8J8PB70"/>
<dbReference type="FunFam" id="3.40.1490.10:FF:000001">
    <property type="entry name" value="Peptidyl-tRNA hydrolase 2"/>
    <property type="match status" value="1"/>
</dbReference>
<accession>A0A8J8PB70</accession>
<gene>
    <name evidence="7" type="ORF">A3207_02920</name>
</gene>
<proteinExistence type="inferred from homology"/>
<dbReference type="PROSITE" id="PS51257">
    <property type="entry name" value="PROKAR_LIPOPROTEIN"/>
    <property type="match status" value="1"/>
</dbReference>
<dbReference type="Proteomes" id="UP000752814">
    <property type="component" value="Unassembled WGS sequence"/>
</dbReference>
<dbReference type="OMA" id="GHAAVEC"/>
<evidence type="ECO:0000256" key="2">
    <source>
        <dbReference type="ARBA" id="ARBA00013260"/>
    </source>
</evidence>
<dbReference type="GO" id="GO:0004045">
    <property type="term" value="F:peptidyl-tRNA hydrolase activity"/>
    <property type="evidence" value="ECO:0007669"/>
    <property type="project" value="UniProtKB-EC"/>
</dbReference>
<dbReference type="RefSeq" id="WP_020449315.1">
    <property type="nucleotide sequence ID" value="NZ_CAYAXV010000005.1"/>
</dbReference>
<evidence type="ECO:0000313" key="7">
    <source>
        <dbReference type="EMBL" id="TQS82909.1"/>
    </source>
</evidence>
<reference evidence="7" key="1">
    <citation type="submission" date="2016-03" db="EMBL/GenBank/DDBJ databases">
        <authorList>
            <person name="Borrel G."/>
            <person name="Mccann A."/>
            <person name="O'Toole P.W."/>
        </authorList>
    </citation>
    <scope>NUCLEOTIDE SEQUENCE</scope>
    <source>
        <strain evidence="7">183</strain>
    </source>
</reference>
<sequence>MEYKMVIAMRKDIKLSPGKMAAQAAHAAVSCSFASKKKNPLVFEKWYAEGQRKIVVKVDTLRELYELKASAESMGVVSSTVIDAGLTEVPPGTVTCIGFGPGSNEVLDKLTGHLKLM</sequence>
<comment type="similarity">
    <text evidence="4">Belongs to the PTH2 family.</text>
</comment>
<dbReference type="InterPro" id="IPR023476">
    <property type="entry name" value="Pep_tRNA_hydro_II_dom_sf"/>
</dbReference>
<organism evidence="7 8">
    <name type="scientific">Candidatus Methanomassiliicoccus intestinalis</name>
    <dbReference type="NCBI Taxonomy" id="1406512"/>
    <lineage>
        <taxon>Archaea</taxon>
        <taxon>Methanobacteriati</taxon>
        <taxon>Thermoplasmatota</taxon>
        <taxon>Thermoplasmata</taxon>
        <taxon>Methanomassiliicoccales</taxon>
        <taxon>Methanomassiliicoccaceae</taxon>
        <taxon>Methanomassiliicoccus</taxon>
    </lineage>
</organism>
<dbReference type="NCBIfam" id="TIGR00283">
    <property type="entry name" value="arch_pth2"/>
    <property type="match status" value="1"/>
</dbReference>
<dbReference type="GO" id="GO:0005829">
    <property type="term" value="C:cytosol"/>
    <property type="evidence" value="ECO:0007669"/>
    <property type="project" value="TreeGrafter"/>
</dbReference>
<dbReference type="Pfam" id="PF01981">
    <property type="entry name" value="PTH2"/>
    <property type="match status" value="1"/>
</dbReference>
<comment type="caution">
    <text evidence="7">The sequence shown here is derived from an EMBL/GenBank/DDBJ whole genome shotgun (WGS) entry which is preliminary data.</text>
</comment>
<evidence type="ECO:0000256" key="1">
    <source>
        <dbReference type="ARBA" id="ARBA00003043"/>
    </source>
</evidence>